<evidence type="ECO:0000313" key="1">
    <source>
        <dbReference type="EMBL" id="PXF56400.1"/>
    </source>
</evidence>
<name>A0AC61KXY7_9EURY</name>
<protein>
    <submittedName>
        <fullName evidence="1">NAD(+) kinase</fullName>
    </submittedName>
</protein>
<gene>
    <name evidence="1" type="ORF">C4B59_16975</name>
</gene>
<keyword evidence="1" id="KW-0418">Kinase</keyword>
<reference evidence="1" key="1">
    <citation type="submission" date="2018-01" db="EMBL/GenBank/DDBJ databases">
        <authorList>
            <person name="Krukenberg V."/>
        </authorList>
    </citation>
    <scope>NUCLEOTIDE SEQUENCE</scope>
    <source>
        <strain evidence="1">E20ANME2</strain>
    </source>
</reference>
<comment type="caution">
    <text evidence="1">The sequence shown here is derived from an EMBL/GenBank/DDBJ whole genome shotgun (WGS) entry which is preliminary data.</text>
</comment>
<keyword evidence="1" id="KW-0808">Transferase</keyword>
<organism evidence="1 2">
    <name type="scientific">Candidatus Methanogaster sp</name>
    <dbReference type="NCBI Taxonomy" id="3386292"/>
    <lineage>
        <taxon>Archaea</taxon>
        <taxon>Methanobacteriati</taxon>
        <taxon>Methanobacteriota</taxon>
        <taxon>Stenosarchaea group</taxon>
        <taxon>Methanomicrobia</taxon>
        <taxon>Methanosarcinales</taxon>
        <taxon>ANME-2 cluster</taxon>
        <taxon>Candidatus Methanogasteraceae</taxon>
        <taxon>Candidatus Methanogaster</taxon>
    </lineage>
</organism>
<proteinExistence type="predicted"/>
<dbReference type="EMBL" id="PQXF01000105">
    <property type="protein sequence ID" value="PXF56400.1"/>
    <property type="molecule type" value="Genomic_DNA"/>
</dbReference>
<sequence>MSDVTVAVKRVGIVSRYDEPGATRLAELVSRHLESKSGIEEVVFEQDTASGIGTLGNGIPIEELDTDLLIIVGGDGTILRTIQKLEGQIPILGINFGRVGFLADATPENALSMIDEVLTNLTVEARMRLTIRIDGDMLPHATNEAVIVTTRPAKMFAFRILVDGHELDCLRADGIVFATPTGSTAYAMSAGGPIVDPKVGGVVIVPLAPYKLSSRPWVVSADSKINVEPIAAFKDAAIVLDGHHTQPVRAGDRITITRADEPALFARTGWRFYEKVRSKL</sequence>
<evidence type="ECO:0000313" key="2">
    <source>
        <dbReference type="Proteomes" id="UP000248329"/>
    </source>
</evidence>
<accession>A0AC61KXY7</accession>
<dbReference type="Proteomes" id="UP000248329">
    <property type="component" value="Unassembled WGS sequence"/>
</dbReference>